<dbReference type="EMBL" id="CVQH01022528">
    <property type="protein sequence ID" value="CRK33553.1"/>
    <property type="molecule type" value="Genomic_DNA"/>
</dbReference>
<evidence type="ECO:0000313" key="4">
    <source>
        <dbReference type="Proteomes" id="UP000044602"/>
    </source>
</evidence>
<evidence type="ECO:0000256" key="1">
    <source>
        <dbReference type="SAM" id="MobiDB-lite"/>
    </source>
</evidence>
<proteinExistence type="predicted"/>
<sequence length="129" mass="13965">MHALLPYPSLPIPRGLALRLDRVCNRSAEIVQVDQPVCFSFTSSVIFIFWSSYLNACLPEPGFDPSQPPRGPAGPGPASAVRSDANVSQSAHSWIIVPSQKPKHVEVDAVRSAEEGGACPERERESRDG</sequence>
<dbReference type="EMBL" id="CVQI01002447">
    <property type="protein sequence ID" value="CRK11731.1"/>
    <property type="molecule type" value="Genomic_DNA"/>
</dbReference>
<dbReference type="AlphaFoldDB" id="A0A0G4KPT9"/>
<feature type="region of interest" description="Disordered" evidence="1">
    <location>
        <begin position="107"/>
        <end position="129"/>
    </location>
</feature>
<accession>A0A0G4KPT9</accession>
<protein>
    <submittedName>
        <fullName evidence="2">Uncharacterized protein</fullName>
    </submittedName>
</protein>
<gene>
    <name evidence="3" type="ORF">BN1708_006052</name>
    <name evidence="2" type="ORF">BN1723_009483</name>
</gene>
<reference evidence="4 5" key="1">
    <citation type="submission" date="2015-05" db="EMBL/GenBank/DDBJ databases">
        <authorList>
            <person name="Fogelqvist Johan"/>
        </authorList>
    </citation>
    <scope>NUCLEOTIDE SEQUENCE [LARGE SCALE GENOMIC DNA]</scope>
    <source>
        <strain evidence="3">VL1</strain>
        <strain evidence="2">VL2</strain>
    </source>
</reference>
<dbReference type="Proteomes" id="UP000044602">
    <property type="component" value="Unassembled WGS sequence"/>
</dbReference>
<evidence type="ECO:0000313" key="3">
    <source>
        <dbReference type="EMBL" id="CRK33553.1"/>
    </source>
</evidence>
<keyword evidence="4" id="KW-1185">Reference proteome</keyword>
<evidence type="ECO:0000313" key="5">
    <source>
        <dbReference type="Proteomes" id="UP000045706"/>
    </source>
</evidence>
<organism evidence="2 5">
    <name type="scientific">Verticillium longisporum</name>
    <name type="common">Verticillium dahliae var. longisporum</name>
    <dbReference type="NCBI Taxonomy" id="100787"/>
    <lineage>
        <taxon>Eukaryota</taxon>
        <taxon>Fungi</taxon>
        <taxon>Dikarya</taxon>
        <taxon>Ascomycota</taxon>
        <taxon>Pezizomycotina</taxon>
        <taxon>Sordariomycetes</taxon>
        <taxon>Hypocreomycetidae</taxon>
        <taxon>Glomerellales</taxon>
        <taxon>Plectosphaerellaceae</taxon>
        <taxon>Verticillium</taxon>
    </lineage>
</organism>
<feature type="compositionally biased region" description="Pro residues" evidence="1">
    <location>
        <begin position="66"/>
        <end position="75"/>
    </location>
</feature>
<name>A0A0G4KPT9_VERLO</name>
<feature type="region of interest" description="Disordered" evidence="1">
    <location>
        <begin position="61"/>
        <end position="87"/>
    </location>
</feature>
<dbReference type="Proteomes" id="UP000045706">
    <property type="component" value="Unassembled WGS sequence"/>
</dbReference>
<evidence type="ECO:0000313" key="2">
    <source>
        <dbReference type="EMBL" id="CRK11731.1"/>
    </source>
</evidence>